<dbReference type="FunCoup" id="F0ZVH3">
    <property type="interactions" value="373"/>
</dbReference>
<dbReference type="VEuPathDB" id="AmoebaDB:DICPUDRAFT_156019"/>
<keyword evidence="4" id="KW-0507">mRNA processing</keyword>
<evidence type="ECO:0000256" key="8">
    <source>
        <dbReference type="SAM" id="MobiDB-lite"/>
    </source>
</evidence>
<feature type="domain" description="Pre-mRNA processing factor 4 (PRP4)-like" evidence="9">
    <location>
        <begin position="89"/>
        <end position="143"/>
    </location>
</feature>
<accession>F0ZVH3</accession>
<dbReference type="Gene3D" id="4.10.280.110">
    <property type="entry name" value="Pre-mRNA processing factor 4 domain"/>
    <property type="match status" value="1"/>
</dbReference>
<comment type="similarity">
    <text evidence="2">Belongs to the PRP18 family.</text>
</comment>
<dbReference type="FunFam" id="1.20.940.10:FF:000002">
    <property type="entry name" value="Pre-mRNA processing factor 18"/>
    <property type="match status" value="1"/>
</dbReference>
<name>F0ZVH3_DICPU</name>
<dbReference type="RefSeq" id="XP_003291420.1">
    <property type="nucleotide sequence ID" value="XM_003291372.1"/>
</dbReference>
<dbReference type="OrthoDB" id="10261918at2759"/>
<dbReference type="InterPro" id="IPR036285">
    <property type="entry name" value="PRP4-like_sf"/>
</dbReference>
<organism evidence="10 11">
    <name type="scientific">Dictyostelium purpureum</name>
    <name type="common">Slime mold</name>
    <dbReference type="NCBI Taxonomy" id="5786"/>
    <lineage>
        <taxon>Eukaryota</taxon>
        <taxon>Amoebozoa</taxon>
        <taxon>Evosea</taxon>
        <taxon>Eumycetozoa</taxon>
        <taxon>Dictyostelia</taxon>
        <taxon>Dictyosteliales</taxon>
        <taxon>Dictyosteliaceae</taxon>
        <taxon>Dictyostelium</taxon>
    </lineage>
</organism>
<keyword evidence="7" id="KW-0539">Nucleus</keyword>
<protein>
    <recommendedName>
        <fullName evidence="3">Pre-mRNA-splicing factor 18</fullName>
    </recommendedName>
</protein>
<dbReference type="PANTHER" id="PTHR13007">
    <property type="entry name" value="PRE-MRNA SPLICING FACTOR-RELATED"/>
    <property type="match status" value="1"/>
</dbReference>
<evidence type="ECO:0000256" key="5">
    <source>
        <dbReference type="ARBA" id="ARBA00022728"/>
    </source>
</evidence>
<evidence type="ECO:0000256" key="3">
    <source>
        <dbReference type="ARBA" id="ARBA00018242"/>
    </source>
</evidence>
<dbReference type="GeneID" id="10507600"/>
<evidence type="ECO:0000256" key="1">
    <source>
        <dbReference type="ARBA" id="ARBA00004123"/>
    </source>
</evidence>
<feature type="region of interest" description="Disordered" evidence="8">
    <location>
        <begin position="1"/>
        <end position="83"/>
    </location>
</feature>
<feature type="compositionally biased region" description="Basic and acidic residues" evidence="8">
    <location>
        <begin position="1"/>
        <end position="18"/>
    </location>
</feature>
<dbReference type="SUPFAM" id="SSF158230">
    <property type="entry name" value="PRP4-like"/>
    <property type="match status" value="1"/>
</dbReference>
<dbReference type="OMA" id="SFAQVRW"/>
<dbReference type="GO" id="GO:0000350">
    <property type="term" value="P:generation of catalytic spliceosome for second transesterification step"/>
    <property type="evidence" value="ECO:0000318"/>
    <property type="project" value="GO_Central"/>
</dbReference>
<dbReference type="SMART" id="SM00500">
    <property type="entry name" value="SFM"/>
    <property type="match status" value="1"/>
</dbReference>
<dbReference type="InterPro" id="IPR004098">
    <property type="entry name" value="Prp18"/>
</dbReference>
<dbReference type="Proteomes" id="UP000001064">
    <property type="component" value="Unassembled WGS sequence"/>
</dbReference>
<dbReference type="GO" id="GO:0071021">
    <property type="term" value="C:U2-type post-spliceosomal complex"/>
    <property type="evidence" value="ECO:0000318"/>
    <property type="project" value="GO_Central"/>
</dbReference>
<feature type="compositionally biased region" description="Polar residues" evidence="8">
    <location>
        <begin position="19"/>
        <end position="31"/>
    </location>
</feature>
<evidence type="ECO:0000313" key="10">
    <source>
        <dbReference type="EMBL" id="EGC32066.1"/>
    </source>
</evidence>
<dbReference type="STRING" id="5786.F0ZVH3"/>
<feature type="region of interest" description="Disordered" evidence="8">
    <location>
        <begin position="177"/>
        <end position="198"/>
    </location>
</feature>
<reference evidence="11" key="1">
    <citation type="journal article" date="2011" name="Genome Biol.">
        <title>Comparative genomics of the social amoebae Dictyostelium discoideum and Dictyostelium purpureum.</title>
        <authorList>
            <consortium name="US DOE Joint Genome Institute (JGI-PGF)"/>
            <person name="Sucgang R."/>
            <person name="Kuo A."/>
            <person name="Tian X."/>
            <person name="Salerno W."/>
            <person name="Parikh A."/>
            <person name="Feasley C.L."/>
            <person name="Dalin E."/>
            <person name="Tu H."/>
            <person name="Huang E."/>
            <person name="Barry K."/>
            <person name="Lindquist E."/>
            <person name="Shapiro H."/>
            <person name="Bruce D."/>
            <person name="Schmutz J."/>
            <person name="Salamov A."/>
            <person name="Fey P."/>
            <person name="Gaudet P."/>
            <person name="Anjard C."/>
            <person name="Babu M.M."/>
            <person name="Basu S."/>
            <person name="Bushmanova Y."/>
            <person name="van der Wel H."/>
            <person name="Katoh-Kurasawa M."/>
            <person name="Dinh C."/>
            <person name="Coutinho P.M."/>
            <person name="Saito T."/>
            <person name="Elias M."/>
            <person name="Schaap P."/>
            <person name="Kay R.R."/>
            <person name="Henrissat B."/>
            <person name="Eichinger L."/>
            <person name="Rivero F."/>
            <person name="Putnam N.H."/>
            <person name="West C.M."/>
            <person name="Loomis W.F."/>
            <person name="Chisholm R.L."/>
            <person name="Shaulsky G."/>
            <person name="Strassmann J.E."/>
            <person name="Queller D.C."/>
            <person name="Kuspa A."/>
            <person name="Grigoriev I.V."/>
        </authorList>
    </citation>
    <scope>NUCLEOTIDE SEQUENCE [LARGE SCALE GENOMIC DNA]</scope>
    <source>
        <strain evidence="11">QSDP1</strain>
    </source>
</reference>
<dbReference type="InterPro" id="IPR039979">
    <property type="entry name" value="PRPF18"/>
</dbReference>
<feature type="compositionally biased region" description="Basic and acidic residues" evidence="8">
    <location>
        <begin position="38"/>
        <end position="64"/>
    </location>
</feature>
<keyword evidence="11" id="KW-1185">Reference proteome</keyword>
<dbReference type="GO" id="GO:0005682">
    <property type="term" value="C:U5 snRNP"/>
    <property type="evidence" value="ECO:0000318"/>
    <property type="project" value="GO_Central"/>
</dbReference>
<dbReference type="eggNOG" id="KOG2808">
    <property type="taxonomic scope" value="Eukaryota"/>
</dbReference>
<dbReference type="SUPFAM" id="SSF47938">
    <property type="entry name" value="Functional domain of the splicing factor Prp18"/>
    <property type="match status" value="1"/>
</dbReference>
<dbReference type="InParanoid" id="F0ZVH3"/>
<dbReference type="Pfam" id="PF02840">
    <property type="entry name" value="Prp18"/>
    <property type="match status" value="1"/>
</dbReference>
<dbReference type="InterPro" id="IPR014906">
    <property type="entry name" value="PRP4-like"/>
</dbReference>
<evidence type="ECO:0000256" key="2">
    <source>
        <dbReference type="ARBA" id="ARBA00008137"/>
    </source>
</evidence>
<evidence type="ECO:0000256" key="7">
    <source>
        <dbReference type="ARBA" id="ARBA00023242"/>
    </source>
</evidence>
<evidence type="ECO:0000313" key="11">
    <source>
        <dbReference type="Proteomes" id="UP000001064"/>
    </source>
</evidence>
<dbReference type="GO" id="GO:0046540">
    <property type="term" value="C:U4/U6 x U5 tri-snRNP complex"/>
    <property type="evidence" value="ECO:0000318"/>
    <property type="project" value="GO_Central"/>
</dbReference>
<gene>
    <name evidence="10" type="ORF">DICPUDRAFT_156019</name>
</gene>
<dbReference type="PANTHER" id="PTHR13007:SF19">
    <property type="entry name" value="PRE-MRNA-SPLICING FACTOR 18"/>
    <property type="match status" value="1"/>
</dbReference>
<evidence type="ECO:0000259" key="9">
    <source>
        <dbReference type="SMART" id="SM00500"/>
    </source>
</evidence>
<keyword evidence="6" id="KW-0508">mRNA splicing</keyword>
<proteinExistence type="inferred from homology"/>
<dbReference type="Gene3D" id="1.20.940.10">
    <property type="entry name" value="Functional domain of the splicing factor Prp18"/>
    <property type="match status" value="1"/>
</dbReference>
<keyword evidence="5" id="KW-0747">Spliceosome</keyword>
<feature type="compositionally biased region" description="Acidic residues" evidence="8">
    <location>
        <begin position="186"/>
        <end position="196"/>
    </location>
</feature>
<dbReference type="Pfam" id="PF08799">
    <property type="entry name" value="PRP4"/>
    <property type="match status" value="1"/>
</dbReference>
<evidence type="ECO:0000256" key="6">
    <source>
        <dbReference type="ARBA" id="ARBA00023187"/>
    </source>
</evidence>
<dbReference type="EMBL" id="GL871214">
    <property type="protein sequence ID" value="EGC32066.1"/>
    <property type="molecule type" value="Genomic_DNA"/>
</dbReference>
<comment type="subcellular location">
    <subcellularLocation>
        <location evidence="1">Nucleus</location>
    </subcellularLocation>
</comment>
<evidence type="ECO:0000256" key="4">
    <source>
        <dbReference type="ARBA" id="ARBA00022664"/>
    </source>
</evidence>
<sequence length="357" mass="41967">MSSFKNLKEQLEKKRKEAQLNSNSNTENNDQPNKKYKTRGEIEKELKQKKENEKILKEKEKNKNNIDTATVTNNNEINNENDIDTETFLPEKVVIQRLRERGQPITYFGETPKDRASRLKKLEENDPIEYTQGDNEFANILKQIEQQKFKKYSKNNENDNLINNSESDQATIYDKLNNNNKKDKEDENEETEEQLLEESKKSKEGSILYFLKKLLNEWDSLLENRSDEEKKSRQGKIAEATYIQCKGHIQPLFTHLRNKTLPDDILEYLHQITEYCKKREYVKANDEYLQMAIGNAPWPMGVTMVGIHERSSREKIFSNQVAHVLNDEGQRKYIQGVKRLMTFCQQQYPTDPSKCVG</sequence>
<dbReference type="KEGG" id="dpp:DICPUDRAFT_156019"/>
<dbReference type="AlphaFoldDB" id="F0ZVH3"/>